<dbReference type="EMBL" id="NEDP02005569">
    <property type="protein sequence ID" value="OWF38294.1"/>
    <property type="molecule type" value="Genomic_DNA"/>
</dbReference>
<feature type="compositionally biased region" description="Polar residues" evidence="7">
    <location>
        <begin position="1"/>
        <end position="17"/>
    </location>
</feature>
<feature type="domain" description="WWE" evidence="8">
    <location>
        <begin position="2283"/>
        <end position="2365"/>
    </location>
</feature>
<feature type="compositionally biased region" description="Basic and acidic residues" evidence="7">
    <location>
        <begin position="250"/>
        <end position="263"/>
    </location>
</feature>
<feature type="domain" description="Macro" evidence="10">
    <location>
        <begin position="1982"/>
        <end position="2159"/>
    </location>
</feature>
<feature type="region of interest" description="Disordered" evidence="7">
    <location>
        <begin position="374"/>
        <end position="403"/>
    </location>
</feature>
<keyword evidence="3 6" id="KW-0808">Transferase</keyword>
<dbReference type="InterPro" id="IPR002589">
    <property type="entry name" value="Macro_dom"/>
</dbReference>
<feature type="region of interest" description="Disordered" evidence="7">
    <location>
        <begin position="1898"/>
        <end position="1917"/>
    </location>
</feature>
<evidence type="ECO:0000256" key="6">
    <source>
        <dbReference type="RuleBase" id="RU362114"/>
    </source>
</evidence>
<gene>
    <name evidence="11" type="ORF">KP79_PYT17220</name>
</gene>
<feature type="region of interest" description="Disordered" evidence="7">
    <location>
        <begin position="544"/>
        <end position="632"/>
    </location>
</feature>
<dbReference type="GO" id="GO:0003714">
    <property type="term" value="F:transcription corepressor activity"/>
    <property type="evidence" value="ECO:0007669"/>
    <property type="project" value="TreeGrafter"/>
</dbReference>
<evidence type="ECO:0000313" key="11">
    <source>
        <dbReference type="EMBL" id="OWF38294.1"/>
    </source>
</evidence>
<organism evidence="11 12">
    <name type="scientific">Mizuhopecten yessoensis</name>
    <name type="common">Japanese scallop</name>
    <name type="synonym">Patinopecten yessoensis</name>
    <dbReference type="NCBI Taxonomy" id="6573"/>
    <lineage>
        <taxon>Eukaryota</taxon>
        <taxon>Metazoa</taxon>
        <taxon>Spiralia</taxon>
        <taxon>Lophotrochozoa</taxon>
        <taxon>Mollusca</taxon>
        <taxon>Bivalvia</taxon>
        <taxon>Autobranchia</taxon>
        <taxon>Pteriomorphia</taxon>
        <taxon>Pectinida</taxon>
        <taxon>Pectinoidea</taxon>
        <taxon>Pectinidae</taxon>
        <taxon>Mizuhopecten</taxon>
    </lineage>
</organism>
<feature type="compositionally biased region" description="Polar residues" evidence="7">
    <location>
        <begin position="41"/>
        <end position="57"/>
    </location>
</feature>
<dbReference type="STRING" id="6573.A0A210PPB3"/>
<keyword evidence="12" id="KW-1185">Reference proteome</keyword>
<dbReference type="PROSITE" id="PS50918">
    <property type="entry name" value="WWE"/>
    <property type="match status" value="1"/>
</dbReference>
<dbReference type="SMART" id="SM00506">
    <property type="entry name" value="A1pp"/>
    <property type="match status" value="4"/>
</dbReference>
<feature type="domain" description="Macro" evidence="10">
    <location>
        <begin position="1320"/>
        <end position="1505"/>
    </location>
</feature>
<dbReference type="OrthoDB" id="6139109at2759"/>
<evidence type="ECO:0000256" key="1">
    <source>
        <dbReference type="ARBA" id="ARBA00004123"/>
    </source>
</evidence>
<dbReference type="InterPro" id="IPR004170">
    <property type="entry name" value="WWE_dom"/>
</dbReference>
<dbReference type="Pfam" id="PF00644">
    <property type="entry name" value="PARP"/>
    <property type="match status" value="1"/>
</dbReference>
<feature type="compositionally biased region" description="Basic and acidic residues" evidence="7">
    <location>
        <begin position="448"/>
        <end position="461"/>
    </location>
</feature>
<keyword evidence="5" id="KW-0539">Nucleus</keyword>
<dbReference type="EC" id="2.4.2.-" evidence="6"/>
<evidence type="ECO:0000259" key="10">
    <source>
        <dbReference type="PROSITE" id="PS51154"/>
    </source>
</evidence>
<protein>
    <recommendedName>
        <fullName evidence="6">Poly [ADP-ribose] polymerase</fullName>
        <shortName evidence="6">PARP</shortName>
        <ecNumber evidence="6">2.4.2.-</ecNumber>
    </recommendedName>
</protein>
<dbReference type="PANTHER" id="PTHR14453:SF67">
    <property type="entry name" value="POLY [ADP-RIBOSE] POLYMERASE"/>
    <property type="match status" value="1"/>
</dbReference>
<accession>A0A210PPB3</accession>
<keyword evidence="2 6" id="KW-0328">Glycosyltransferase</keyword>
<evidence type="ECO:0000313" key="12">
    <source>
        <dbReference type="Proteomes" id="UP000242188"/>
    </source>
</evidence>
<evidence type="ECO:0000256" key="3">
    <source>
        <dbReference type="ARBA" id="ARBA00022679"/>
    </source>
</evidence>
<dbReference type="Proteomes" id="UP000242188">
    <property type="component" value="Unassembled WGS sequence"/>
</dbReference>
<dbReference type="Pfam" id="PF01661">
    <property type="entry name" value="Macro"/>
    <property type="match status" value="4"/>
</dbReference>
<comment type="subcellular location">
    <subcellularLocation>
        <location evidence="1">Nucleus</location>
    </subcellularLocation>
</comment>
<dbReference type="PANTHER" id="PTHR14453">
    <property type="entry name" value="PARP/ZINC FINGER CCCH TYPE DOMAIN CONTAINING PROTEIN"/>
    <property type="match status" value="1"/>
</dbReference>
<proteinExistence type="predicted"/>
<reference evidence="11 12" key="1">
    <citation type="journal article" date="2017" name="Nat. Ecol. Evol.">
        <title>Scallop genome provides insights into evolution of bilaterian karyotype and development.</title>
        <authorList>
            <person name="Wang S."/>
            <person name="Zhang J."/>
            <person name="Jiao W."/>
            <person name="Li J."/>
            <person name="Xun X."/>
            <person name="Sun Y."/>
            <person name="Guo X."/>
            <person name="Huan P."/>
            <person name="Dong B."/>
            <person name="Zhang L."/>
            <person name="Hu X."/>
            <person name="Sun X."/>
            <person name="Wang J."/>
            <person name="Zhao C."/>
            <person name="Wang Y."/>
            <person name="Wang D."/>
            <person name="Huang X."/>
            <person name="Wang R."/>
            <person name="Lv J."/>
            <person name="Li Y."/>
            <person name="Zhang Z."/>
            <person name="Liu B."/>
            <person name="Lu W."/>
            <person name="Hui Y."/>
            <person name="Liang J."/>
            <person name="Zhou Z."/>
            <person name="Hou R."/>
            <person name="Li X."/>
            <person name="Liu Y."/>
            <person name="Li H."/>
            <person name="Ning X."/>
            <person name="Lin Y."/>
            <person name="Zhao L."/>
            <person name="Xing Q."/>
            <person name="Dou J."/>
            <person name="Li Y."/>
            <person name="Mao J."/>
            <person name="Guo H."/>
            <person name="Dou H."/>
            <person name="Li T."/>
            <person name="Mu C."/>
            <person name="Jiang W."/>
            <person name="Fu Q."/>
            <person name="Fu X."/>
            <person name="Miao Y."/>
            <person name="Liu J."/>
            <person name="Yu Q."/>
            <person name="Li R."/>
            <person name="Liao H."/>
            <person name="Li X."/>
            <person name="Kong Y."/>
            <person name="Jiang Z."/>
            <person name="Chourrout D."/>
            <person name="Li R."/>
            <person name="Bao Z."/>
        </authorList>
    </citation>
    <scope>NUCLEOTIDE SEQUENCE [LARGE SCALE GENOMIC DNA]</scope>
    <source>
        <strain evidence="11 12">PY_sf001</strain>
    </source>
</reference>
<dbReference type="InterPro" id="IPR037197">
    <property type="entry name" value="WWE_dom_sf"/>
</dbReference>
<dbReference type="InterPro" id="IPR012317">
    <property type="entry name" value="Poly(ADP-ribose)pol_cat_dom"/>
</dbReference>
<dbReference type="SUPFAM" id="SSF56399">
    <property type="entry name" value="ADP-ribosylation"/>
    <property type="match status" value="1"/>
</dbReference>
<evidence type="ECO:0000256" key="7">
    <source>
        <dbReference type="SAM" id="MobiDB-lite"/>
    </source>
</evidence>
<evidence type="ECO:0000256" key="5">
    <source>
        <dbReference type="ARBA" id="ARBA00023242"/>
    </source>
</evidence>
<feature type="compositionally biased region" description="Polar residues" evidence="7">
    <location>
        <begin position="374"/>
        <end position="384"/>
    </location>
</feature>
<feature type="domain" description="Macro" evidence="10">
    <location>
        <begin position="1716"/>
        <end position="1901"/>
    </location>
</feature>
<dbReference type="InterPro" id="IPR043472">
    <property type="entry name" value="Macro_dom-like"/>
</dbReference>
<dbReference type="PROSITE" id="PS51154">
    <property type="entry name" value="MACRO"/>
    <property type="match status" value="4"/>
</dbReference>
<dbReference type="SUPFAM" id="SSF117839">
    <property type="entry name" value="WWE domain"/>
    <property type="match status" value="1"/>
</dbReference>
<feature type="compositionally biased region" description="Basic and acidic residues" evidence="7">
    <location>
        <begin position="204"/>
        <end position="227"/>
    </location>
</feature>
<feature type="compositionally biased region" description="Low complexity" evidence="7">
    <location>
        <begin position="504"/>
        <end position="518"/>
    </location>
</feature>
<evidence type="ECO:0000256" key="4">
    <source>
        <dbReference type="ARBA" id="ARBA00023027"/>
    </source>
</evidence>
<feature type="region of interest" description="Disordered" evidence="7">
    <location>
        <begin position="246"/>
        <end position="278"/>
    </location>
</feature>
<dbReference type="GO" id="GO:0005634">
    <property type="term" value="C:nucleus"/>
    <property type="evidence" value="ECO:0007669"/>
    <property type="project" value="UniProtKB-SubCell"/>
</dbReference>
<comment type="caution">
    <text evidence="11">The sequence shown here is derived from an EMBL/GenBank/DDBJ whole genome shotgun (WGS) entry which is preliminary data.</text>
</comment>
<dbReference type="PROSITE" id="PS51059">
    <property type="entry name" value="PARP_CATALYTIC"/>
    <property type="match status" value="1"/>
</dbReference>
<name>A0A210PPB3_MIZYE</name>
<evidence type="ECO:0000259" key="8">
    <source>
        <dbReference type="PROSITE" id="PS50918"/>
    </source>
</evidence>
<dbReference type="Gene3D" id="3.90.228.10">
    <property type="match status" value="1"/>
</dbReference>
<sequence length="2590" mass="289229">MESNSDNDQGDASPSQQKESKPGGNTEGRSMSIMSQIAKRQATQQAGSDEQQDTFLSGWSSAIRGNIHDFQENIGDWREVHGESLIEEKENLYPTGDIYVIPPLSGTGHIQRQEGDSTRISSLEDGPHVGSTDVILKIDNQTLDVGNKSDGNINELASTETQDLELQTVTQLDDNRESETVPVVAKSTSDAKKDSSKDQTVYDIEGRTDVKTEETGRSQRKPPEVHPKQFKLQSEPFKFIVDGSLIQDQSRSEERAIPKKPHVDSQTSTDKSSSGVLHENRKSFKDILHQFEKPKPKTVSTSQPHPEKLVDQLNQLTPSQRTEFSDSHISVSSDASGGLGSDMVGNLIRTNIMSDSTASNISSIVPGIDQSLSHPTLQPGSQLVEQPEPSMGVGEQKGEEPSISSFTSLTEGLSQQIQQQGNTNVGLEGIQLTRDQGPFQGQFMHAESPPHDQQIHPEEPVRSQPVHAGPYQGQAKQEEFYHQPVQGEQLQGQPNNQYLGHPSQPYQFQGQQYHQQEQPQYPWQLMGRENWPDCQVFPGQLGNIPPHDPQYHGMYGQPGMYQPHTVGQEYYPHGHWRDGQNPQDSHPQNTNPAGPQKPNVHKVKEEPSAKQPRKTKPASKEKKEQQTPKKPEKSYVCVKGLNANTGLDTLWLYLENKSGCDVDKSSVLYTSDKTMAVATLLGSPANFQEFKNKCHQKKLEGASVRVCVVPAPVTVVVSSEQHMPSEHEMKKHFQQDKFGWVKVRRIKMTDDGCYRVQFKDNAAFEKVCHSPYPHKIGSASLCVTALYECEFGEVWEDDKHKVCIPDNIVLKHADHHKMELVKKYETIKELLQSKLKPKLAKLKVTDELHVECTMDQKTEGVRRLVRVWDSEVREIWEEFIDVTVQQDEILVTAEVWKDLFGHVKEHTAHKTVHLDFQDHDSDVRLVVVGIETMFSTVTENLYQHKDCIEKAIERKKQIRSVTKEFKSFEIRLLRRLDTLTQVNTLVEDLNVTDNEELGTITYNGVIEDINTAQTIIGDITQQFRIWTIQEDNAMNNDQVRLLQNRQVQNQLKQKFAEHKLVVELDCTAGGLELGTVSASAEQDVTRIINDTVTFSDVPLTDTEKIEVLKTFPWKQQCQQIQEDNSGLVIVSTMMDYGFKVTSTDIIHKDILKQLRTFIGEHAKYEDRYDINDEGRIKFFKKHYSREIKTIKTDLSAMSVSIMMEDKGLALAGTWQGIHQAKDRLNTLEKDIKSKQHDIHRLGIGTIVRPDNADMFCGIENETTTIIMQHETFIQLAGSQGSSDEEEEDLCGTEESNTWGRTGMFGAVPAPQPSPVTLPTRVPAEVTCKNGLKIKLLRGEIGREKADVLVISTSQDLELDKAGAGKSLVKYGGPGLQAELKANHPSKINHGDIITIGPGTLKCKQVFLCNLPEWEKDKNKKPMVVTEVIVECLTKAAKAGYSTVKFVALGTGALKYPPQIVAESMYGAVHRYDAKGTSSVLLVTFVLYSSDRRTISAFEDEEYNQVHPGGQTRSTGLKGPFDTKHGIKVTLVKGLMDSQTVDVITCVTSMNLDMAGGVATAMSKVAGPELLQADCKAKYPSGIEFGDVAAITNGNLRTCKSIYLTSLPGWKNQDGTKRNDVEKLFNKAITTCLQKVAQSGMKSIAFPAIGTGQIGYPRDTVAKLMYDYVVDFAAKNRGTSLTDVRFVLHQKDRETIHSFEKEEQMRLSPSRAYTSGPHQCFYTKGNRLRVSIDTCSIADFQKADVIAATVSDDLDLSKGGAMAAISKKGGITLKAECDIKYPRGIKIGDLAEISPGSLSCKALYLGTLPSHSSGPAAAEKALDKYIQKVLDTASSKGYTSVAFPAVGTGFNNYPHSRAATLCYEAVQHFDKKPSSIKTVYFVILQKDAQSLNAFQREERKRNRLPFGGPSPGSELGAVGGVARRGTFRRVFSKKDEEVSLRPRRRPTRTNELGFLGRRSDKLGSYQDHPVTLASGAGCMSIQGGKTNQFVYGKVTLQVNVENIVKLKDRVEVIVNSTNKDLDFTKGAVSKEIVKMCDPKQLSDECEKLKPEMKRKGMIYTSGCGLSCTAILHIDAQSSLRSWKNTILACLQEADRHGHTSIAFPALGTAGESVQFKPEEIAETLHESLQQFSGSKLTLVRLVIFEQKMLWGMQKVFRDNIQKPSTSVAEDYNVVPGSRATPVADVSRVSLWILGTSDYNIDDAIASIKNLVDRKYTVKTNADTLVCQLKDYEVKEIEKLSKRFLVEIKVNKQARVVEMDGPLEEVNNVSQEVHRLFSHFQMERHKDAEAEFIKEQVQWFYTEIDSQGVLQLSEYPPRTNMELENSRKGNHPTYKFRANDQEYVVNLLTMKEYAKDDPTDTADVVRREKQEGGRFELPADWNEMVDPKEIVRVIPLAASSKTYQDTETLFKNSVLKGFYSSQFPATKLIVHKIERVQNRSLFQQYSMKKSLLEQKNPPGTTNEQLLWHGTGTAAITSINYYGFNRSYCGGDLKKGACWYGAGVYFADDASYSARDWLSGSGPANQKRNVYLCKVLTGVSCPAAKNMKYLPALPNNPGQNYDSAVQPQNKLKEYIIFNDTQAYPEFLINFSAT</sequence>
<feature type="domain" description="PARP catalytic" evidence="9">
    <location>
        <begin position="2375"/>
        <end position="2590"/>
    </location>
</feature>
<feature type="region of interest" description="Disordered" evidence="7">
    <location>
        <begin position="172"/>
        <end position="233"/>
    </location>
</feature>
<evidence type="ECO:0000259" key="9">
    <source>
        <dbReference type="PROSITE" id="PS51059"/>
    </source>
</evidence>
<dbReference type="SUPFAM" id="SSF52949">
    <property type="entry name" value="Macro domain-like"/>
    <property type="match status" value="4"/>
</dbReference>
<feature type="compositionally biased region" description="Basic and acidic residues" evidence="7">
    <location>
        <begin position="618"/>
        <end position="632"/>
    </location>
</feature>
<evidence type="ECO:0000256" key="2">
    <source>
        <dbReference type="ARBA" id="ARBA00022676"/>
    </source>
</evidence>
<feature type="region of interest" description="Disordered" evidence="7">
    <location>
        <begin position="490"/>
        <end position="518"/>
    </location>
</feature>
<dbReference type="GO" id="GO:0005737">
    <property type="term" value="C:cytoplasm"/>
    <property type="evidence" value="ECO:0007669"/>
    <property type="project" value="TreeGrafter"/>
</dbReference>
<dbReference type="Gene3D" id="3.40.220.10">
    <property type="entry name" value="Leucine Aminopeptidase, subunit E, domain 1"/>
    <property type="match status" value="4"/>
</dbReference>
<dbReference type="InterPro" id="IPR052056">
    <property type="entry name" value="Mono-ARTD/PARP"/>
</dbReference>
<feature type="region of interest" description="Disordered" evidence="7">
    <location>
        <begin position="1"/>
        <end position="57"/>
    </location>
</feature>
<dbReference type="GO" id="GO:0010629">
    <property type="term" value="P:negative regulation of gene expression"/>
    <property type="evidence" value="ECO:0007669"/>
    <property type="project" value="TreeGrafter"/>
</dbReference>
<feature type="compositionally biased region" description="Polar residues" evidence="7">
    <location>
        <begin position="580"/>
        <end position="593"/>
    </location>
</feature>
<feature type="domain" description="Macro" evidence="10">
    <location>
        <begin position="1515"/>
        <end position="1706"/>
    </location>
</feature>
<dbReference type="GO" id="GO:0003950">
    <property type="term" value="F:NAD+ poly-ADP-ribosyltransferase activity"/>
    <property type="evidence" value="ECO:0007669"/>
    <property type="project" value="UniProtKB-UniRule"/>
</dbReference>
<feature type="compositionally biased region" description="Polar residues" evidence="7">
    <location>
        <begin position="264"/>
        <end position="275"/>
    </location>
</feature>
<keyword evidence="4 6" id="KW-0520">NAD</keyword>
<dbReference type="Gene3D" id="3.30.720.50">
    <property type="match status" value="1"/>
</dbReference>
<feature type="region of interest" description="Disordered" evidence="7">
    <location>
        <begin position="447"/>
        <end position="475"/>
    </location>
</feature>